<feature type="transmembrane region" description="Helical" evidence="2">
    <location>
        <begin position="255"/>
        <end position="275"/>
    </location>
</feature>
<protein>
    <recommendedName>
        <fullName evidence="5">XK-related protein</fullName>
    </recommendedName>
</protein>
<dbReference type="AlphaFoldDB" id="A0AAV6VIE3"/>
<dbReference type="EMBL" id="JAFNEN010000068">
    <property type="protein sequence ID" value="KAG8196542.1"/>
    <property type="molecule type" value="Genomic_DNA"/>
</dbReference>
<evidence type="ECO:0000256" key="1">
    <source>
        <dbReference type="SAM" id="MobiDB-lite"/>
    </source>
</evidence>
<keyword evidence="2" id="KW-0472">Membrane</keyword>
<dbReference type="GO" id="GO:0016020">
    <property type="term" value="C:membrane"/>
    <property type="evidence" value="ECO:0007669"/>
    <property type="project" value="TreeGrafter"/>
</dbReference>
<feature type="compositionally biased region" description="Basic and acidic residues" evidence="1">
    <location>
        <begin position="629"/>
        <end position="639"/>
    </location>
</feature>
<keyword evidence="2" id="KW-1133">Transmembrane helix</keyword>
<reference evidence="3 4" key="1">
    <citation type="journal article" date="2022" name="Nat. Ecol. Evol.">
        <title>A masculinizing supergene underlies an exaggerated male reproductive morph in a spider.</title>
        <authorList>
            <person name="Hendrickx F."/>
            <person name="De Corte Z."/>
            <person name="Sonet G."/>
            <person name="Van Belleghem S.M."/>
            <person name="Kostlbacher S."/>
            <person name="Vangestel C."/>
        </authorList>
    </citation>
    <scope>NUCLEOTIDE SEQUENCE [LARGE SCALE GENOMIC DNA]</scope>
    <source>
        <strain evidence="3">W744_W776</strain>
    </source>
</reference>
<feature type="transmembrane region" description="Helical" evidence="2">
    <location>
        <begin position="282"/>
        <end position="304"/>
    </location>
</feature>
<evidence type="ECO:0008006" key="5">
    <source>
        <dbReference type="Google" id="ProtNLM"/>
    </source>
</evidence>
<gene>
    <name evidence="3" type="ORF">JTE90_003559</name>
</gene>
<feature type="transmembrane region" description="Helical" evidence="2">
    <location>
        <begin position="165"/>
        <end position="188"/>
    </location>
</feature>
<feature type="transmembrane region" description="Helical" evidence="2">
    <location>
        <begin position="19"/>
        <end position="42"/>
    </location>
</feature>
<feature type="transmembrane region" description="Helical" evidence="2">
    <location>
        <begin position="135"/>
        <end position="153"/>
    </location>
</feature>
<dbReference type="PANTHER" id="PTHR16024">
    <property type="entry name" value="XK-RELATED PROTEIN"/>
    <property type="match status" value="1"/>
</dbReference>
<feature type="region of interest" description="Disordered" evidence="1">
    <location>
        <begin position="566"/>
        <end position="587"/>
    </location>
</feature>
<feature type="region of interest" description="Disordered" evidence="1">
    <location>
        <begin position="784"/>
        <end position="833"/>
    </location>
</feature>
<feature type="compositionally biased region" description="Low complexity" evidence="1">
    <location>
        <begin position="803"/>
        <end position="815"/>
    </location>
</feature>
<feature type="transmembrane region" description="Helical" evidence="2">
    <location>
        <begin position="393"/>
        <end position="417"/>
    </location>
</feature>
<comment type="caution">
    <text evidence="3">The sequence shown here is derived from an EMBL/GenBank/DDBJ whole genome shotgun (WGS) entry which is preliminary data.</text>
</comment>
<keyword evidence="4" id="KW-1185">Reference proteome</keyword>
<keyword evidence="2" id="KW-0812">Transmembrane</keyword>
<feature type="region of interest" description="Disordered" evidence="1">
    <location>
        <begin position="608"/>
        <end position="680"/>
    </location>
</feature>
<dbReference type="PANTHER" id="PTHR16024:SF6">
    <property type="entry name" value="XK-RELATED PROTEIN"/>
    <property type="match status" value="1"/>
</dbReference>
<dbReference type="InterPro" id="IPR050895">
    <property type="entry name" value="XK-related_scramblase"/>
</dbReference>
<dbReference type="Proteomes" id="UP000827092">
    <property type="component" value="Unassembled WGS sequence"/>
</dbReference>
<evidence type="ECO:0000313" key="3">
    <source>
        <dbReference type="EMBL" id="KAG8196542.1"/>
    </source>
</evidence>
<accession>A0AAV6VIE3</accession>
<feature type="compositionally biased region" description="Polar residues" evidence="1">
    <location>
        <begin position="572"/>
        <end position="587"/>
    </location>
</feature>
<feature type="compositionally biased region" description="Basic and acidic residues" evidence="1">
    <location>
        <begin position="648"/>
        <end position="663"/>
    </location>
</feature>
<name>A0AAV6VIE3_9ARAC</name>
<sequence>MVLNVELGAAWKKMKVSRVVVVCGLLTFLFIVEFCIGIRNLYYMFRLWRESSRIPSSNPSVSLTLCVVSVIACFVSSSIVNLISAMWEQKQRTENGKEKSLSRIALHIFVSGMIWRYVSLWFIDDKKLQKKEALLLTLVKFFFTQFFTIPMVIVHASSSEKLEEVIYDVCSASCISINLILTCTVFTWCKAEVNDLKKWNFETIDLIPLIFCQSTDDQPPQRPSDQNKTDIKGTAVGVSDSTVPCDFADDNLESIFLRIIVLFQTFSFTLGRLLALGILLKLAGVYALTILFLQLLISVVYLKFQVPFLVSDSLSKWRQLTRLAFLSYILIFEWHLNRDPKTGYDFTSNIKHSMLYYFIATLESAFYFITWAITEHFTSYNSLTDSSLKQKFLRNIIVIGIVLLMFSLVVHILLLFWHSRRLKAFINSAQRGYLNFKVKISNSEKSKDKPKSKKLQTNKVQPEVDDYTAAFDSSNGCSTKNESPYSIEKRNSYKDLREPIDDEIEIYTRNNKNFICNTILDDKNNAKLHCKSEIQTNCTKQYQKDITNKRENITGIKLETDKEVVSKDGISVSESSPTSKTKLGNFSESINGQLNKLTSASKKFTGTMRDHIHKRKKQFDNYRNPSTEKTSDSSVKKPAEQGVIGKLSKKDSSKVASDTKEVSSEDSSEAYFIGDPRGYDDEPIEVIGSNPETFNIDDIDNSQEDISRNSSIGYANDQMSHQESFEENISQTSSMEDTTNEPRYHENCHLDGEEPCPCHICRPGGSFLRRRSSSIPYIERKQRFLSSMAPEEGSKGSSMLRHPSSPSISVDMMSSRNSDKDEPSDTPCMYLKGRSQNLSLSRWDNKVEHLV</sequence>
<proteinExistence type="predicted"/>
<evidence type="ECO:0000313" key="4">
    <source>
        <dbReference type="Proteomes" id="UP000827092"/>
    </source>
</evidence>
<feature type="transmembrane region" description="Helical" evidence="2">
    <location>
        <begin position="355"/>
        <end position="373"/>
    </location>
</feature>
<feature type="transmembrane region" description="Helical" evidence="2">
    <location>
        <begin position="62"/>
        <end position="83"/>
    </location>
</feature>
<organism evidence="3 4">
    <name type="scientific">Oedothorax gibbosus</name>
    <dbReference type="NCBI Taxonomy" id="931172"/>
    <lineage>
        <taxon>Eukaryota</taxon>
        <taxon>Metazoa</taxon>
        <taxon>Ecdysozoa</taxon>
        <taxon>Arthropoda</taxon>
        <taxon>Chelicerata</taxon>
        <taxon>Arachnida</taxon>
        <taxon>Araneae</taxon>
        <taxon>Araneomorphae</taxon>
        <taxon>Entelegynae</taxon>
        <taxon>Araneoidea</taxon>
        <taxon>Linyphiidae</taxon>
        <taxon>Erigoninae</taxon>
        <taxon>Oedothorax</taxon>
    </lineage>
</organism>
<evidence type="ECO:0000256" key="2">
    <source>
        <dbReference type="SAM" id="Phobius"/>
    </source>
</evidence>
<feature type="transmembrane region" description="Helical" evidence="2">
    <location>
        <begin position="104"/>
        <end position="123"/>
    </location>
</feature>